<evidence type="ECO:0000313" key="3">
    <source>
        <dbReference type="EMBL" id="BDG74350.1"/>
    </source>
</evidence>
<dbReference type="Gene3D" id="3.40.190.150">
    <property type="entry name" value="Bordetella uptake gene, domain 1"/>
    <property type="match status" value="1"/>
</dbReference>
<comment type="similarity">
    <text evidence="1">Belongs to the UPF0065 (bug) family.</text>
</comment>
<gene>
    <name evidence="3" type="ORF">Rmf_42790</name>
</gene>
<keyword evidence="4" id="KW-1185">Reference proteome</keyword>
<dbReference type="InterPro" id="IPR042100">
    <property type="entry name" value="Bug_dom1"/>
</dbReference>
<dbReference type="Pfam" id="PF03401">
    <property type="entry name" value="TctC"/>
    <property type="match status" value="1"/>
</dbReference>
<feature type="chain" id="PRO_5045036431" evidence="2">
    <location>
        <begin position="27"/>
        <end position="322"/>
    </location>
</feature>
<dbReference type="Gene3D" id="3.40.190.10">
    <property type="entry name" value="Periplasmic binding protein-like II"/>
    <property type="match status" value="1"/>
</dbReference>
<keyword evidence="2" id="KW-0732">Signal</keyword>
<name>A0ABM7Y8J5_9PROT</name>
<sequence>MPSIAHRRRDLLATVLCCAAPGIARAAHPPIRIIVPAAPGTQIDVLGRALALQLGEILGRTAITDARPGANGVVAIEALKRLPRDGSAMLIAGGSLMTYGPALNRSLTYDPTRDFASIGLIATTPLVLVSSGRSPIDSLARLVDAARAEPGRLTYASGGHGHASHVATAMLADVMGISLTHVPYATRLPFPDLVAGTIDLLAAPVGAVLPYLRDRQLVPLGLLGAEHDPDLPGVPSFRDAGYDAPAFPGWYALFASSGTPTEKVTLLNDALRQALARPALRDWLAQVRLTPLGGPPTAVDRTRHADAEAWIPVIHRLGLGNG</sequence>
<dbReference type="RefSeq" id="WP_244408533.1">
    <property type="nucleotide sequence ID" value="NZ_AP025637.1"/>
</dbReference>
<dbReference type="PANTHER" id="PTHR42928:SF5">
    <property type="entry name" value="BLR1237 PROTEIN"/>
    <property type="match status" value="1"/>
</dbReference>
<dbReference type="CDD" id="cd07012">
    <property type="entry name" value="PBP2_Bug_TTT"/>
    <property type="match status" value="1"/>
</dbReference>
<dbReference type="EMBL" id="AP025637">
    <property type="protein sequence ID" value="BDG74350.1"/>
    <property type="molecule type" value="Genomic_DNA"/>
</dbReference>
<dbReference type="InterPro" id="IPR005064">
    <property type="entry name" value="BUG"/>
</dbReference>
<dbReference type="Proteomes" id="UP000831327">
    <property type="component" value="Chromosome"/>
</dbReference>
<reference evidence="3 4" key="1">
    <citation type="journal article" date="2016" name="Microbes Environ.">
        <title>Phylogenetically diverse aerobic anoxygenic phototrophic bacteria isolated from epilithic biofilms in Tama river, Japan.</title>
        <authorList>
            <person name="Hirose S."/>
            <person name="Matsuura K."/>
            <person name="Haruta S."/>
        </authorList>
    </citation>
    <scope>NUCLEOTIDE SEQUENCE [LARGE SCALE GENOMIC DNA]</scope>
    <source>
        <strain evidence="3 4">S08</strain>
    </source>
</reference>
<accession>A0ABM7Y8J5</accession>
<protein>
    <submittedName>
        <fullName evidence="3">Lipoprotein</fullName>
    </submittedName>
</protein>
<feature type="signal peptide" evidence="2">
    <location>
        <begin position="1"/>
        <end position="26"/>
    </location>
</feature>
<evidence type="ECO:0000313" key="4">
    <source>
        <dbReference type="Proteomes" id="UP000831327"/>
    </source>
</evidence>
<proteinExistence type="inferred from homology"/>
<dbReference type="PANTHER" id="PTHR42928">
    <property type="entry name" value="TRICARBOXYLATE-BINDING PROTEIN"/>
    <property type="match status" value="1"/>
</dbReference>
<keyword evidence="3" id="KW-0449">Lipoprotein</keyword>
<evidence type="ECO:0000256" key="2">
    <source>
        <dbReference type="SAM" id="SignalP"/>
    </source>
</evidence>
<organism evidence="3 4">
    <name type="scientific">Roseomonas fluvialis</name>
    <dbReference type="NCBI Taxonomy" id="1750527"/>
    <lineage>
        <taxon>Bacteria</taxon>
        <taxon>Pseudomonadati</taxon>
        <taxon>Pseudomonadota</taxon>
        <taxon>Alphaproteobacteria</taxon>
        <taxon>Acetobacterales</taxon>
        <taxon>Roseomonadaceae</taxon>
        <taxon>Roseomonas</taxon>
    </lineage>
</organism>
<dbReference type="SUPFAM" id="SSF53850">
    <property type="entry name" value="Periplasmic binding protein-like II"/>
    <property type="match status" value="1"/>
</dbReference>
<evidence type="ECO:0000256" key="1">
    <source>
        <dbReference type="ARBA" id="ARBA00006987"/>
    </source>
</evidence>